<dbReference type="AlphaFoldDB" id="A0AA39V1D6"/>
<dbReference type="PROSITE" id="PS00018">
    <property type="entry name" value="EF_HAND_1"/>
    <property type="match status" value="1"/>
</dbReference>
<comment type="caution">
    <text evidence="11">The sequence shown here is derived from an EMBL/GenBank/DDBJ whole genome shotgun (WGS) entry which is preliminary data.</text>
</comment>
<evidence type="ECO:0000313" key="11">
    <source>
        <dbReference type="EMBL" id="KAK0512158.1"/>
    </source>
</evidence>
<evidence type="ECO:0000256" key="5">
    <source>
        <dbReference type="ARBA" id="ARBA00022837"/>
    </source>
</evidence>
<sequence length="691" mass="78503">MVCNGSSKLLARFHSSPSLFRHYTLTPTSRVSAQRYLSISRRLEIFGRCYNQRPRLEPWRRMYRLSTRPEVTRSITTKALPHNRGPVFRFFYRFFAYAGAFILISGGLVVAFFVYDASTYREDLTYTDIPVSEHALQPRRGGPKNLPIAEVLVDDDDCPDNSRLKHKPKLVILGSGWGSVSLLKTLKPEEYHVTVISPVNYFLFTPMLPSATVGTLEMRSLVEPIRRIVQRAKGHFLKAEAVDVELSEKLVEVTQTNPKGEVDHFYVPYDKLVIGVGATTNPHGVKGLEHCHFLKDIEDARLIRNSVMMNLEQACMPTTSDEERRRLLSFVVSGGGPTGVEFAAELFDMLNEDLGRSFPKILRNEISVHVIQSRGHILNTYDEALSRYAEARFEHDQVEVLTNSRVKEVQKNKILFTQKDDNGETVTKELPMGFCLWSTGVSQTDFCKRIAAKIEVQNNQHALETDTHLRLNGAPLGSVYAIGDCATVQNNVADHLVHFLRSLAWEKGKDPEKMQITFSEWRTVAQRVKKRFPQAADHLRRLDKLFEQYDKDKSGTLDFGELHELLLQIDSKLTSLPATAQRAHQQGQYLARKLNKLAHATPGMTANEVDYGDLDDAVYKPFEYRYLGSLAYIGNSAVFDFGNGLSFSGGLMAVYVWRSIYFAQSVSFRTRILLAMDWSKRALFGRDMMSY</sequence>
<dbReference type="GO" id="GO:0005509">
    <property type="term" value="F:calcium ion binding"/>
    <property type="evidence" value="ECO:0007669"/>
    <property type="project" value="InterPro"/>
</dbReference>
<feature type="transmembrane region" description="Helical" evidence="9">
    <location>
        <begin position="94"/>
        <end position="115"/>
    </location>
</feature>
<keyword evidence="8" id="KW-0520">NAD</keyword>
<keyword evidence="9" id="KW-0812">Transmembrane</keyword>
<keyword evidence="7" id="KW-0560">Oxidoreductase</keyword>
<dbReference type="PROSITE" id="PS50222">
    <property type="entry name" value="EF_HAND_2"/>
    <property type="match status" value="1"/>
</dbReference>
<evidence type="ECO:0000313" key="12">
    <source>
        <dbReference type="Proteomes" id="UP001166286"/>
    </source>
</evidence>
<keyword evidence="6" id="KW-0809">Transit peptide</keyword>
<protein>
    <recommendedName>
        <fullName evidence="10">EF-hand domain-containing protein</fullName>
    </recommendedName>
</protein>
<comment type="similarity">
    <text evidence="2">Belongs to the NADH dehydrogenase family.</text>
</comment>
<reference evidence="11" key="1">
    <citation type="submission" date="2023-03" db="EMBL/GenBank/DDBJ databases">
        <title>Complete genome of Cladonia borealis.</title>
        <authorList>
            <person name="Park H."/>
        </authorList>
    </citation>
    <scope>NUCLEOTIDE SEQUENCE</scope>
    <source>
        <strain evidence="11">ANT050790</strain>
    </source>
</reference>
<proteinExistence type="inferred from homology"/>
<evidence type="ECO:0000259" key="10">
    <source>
        <dbReference type="PROSITE" id="PS50222"/>
    </source>
</evidence>
<dbReference type="Pfam" id="PF22366">
    <property type="entry name" value="NDH2_C"/>
    <property type="match status" value="1"/>
</dbReference>
<dbReference type="FunFam" id="3.50.50.100:FF:000002">
    <property type="entry name" value="External alternative NAD(P)H-ubiquinone oxidoreductase B1, mitochondrial"/>
    <property type="match status" value="1"/>
</dbReference>
<evidence type="ECO:0000256" key="9">
    <source>
        <dbReference type="SAM" id="Phobius"/>
    </source>
</evidence>
<dbReference type="Pfam" id="PF07992">
    <property type="entry name" value="Pyr_redox_2"/>
    <property type="match status" value="1"/>
</dbReference>
<keyword evidence="12" id="KW-1185">Reference proteome</keyword>
<dbReference type="EMBL" id="JAFEKC020000011">
    <property type="protein sequence ID" value="KAK0512158.1"/>
    <property type="molecule type" value="Genomic_DNA"/>
</dbReference>
<dbReference type="FunFam" id="3.50.50.100:FF:000005">
    <property type="entry name" value="NADH-ubiquinone oxidoreductase 64 kDa subunit"/>
    <property type="match status" value="1"/>
</dbReference>
<dbReference type="GO" id="GO:0003954">
    <property type="term" value="F:NADH dehydrogenase activity"/>
    <property type="evidence" value="ECO:0007669"/>
    <property type="project" value="InterPro"/>
</dbReference>
<dbReference type="InterPro" id="IPR011992">
    <property type="entry name" value="EF-hand-dom_pair"/>
</dbReference>
<keyword evidence="5" id="KW-0106">Calcium</keyword>
<dbReference type="GO" id="GO:0005743">
    <property type="term" value="C:mitochondrial inner membrane"/>
    <property type="evidence" value="ECO:0007669"/>
    <property type="project" value="UniProtKB-SubCell"/>
</dbReference>
<dbReference type="SMART" id="SM00054">
    <property type="entry name" value="EFh"/>
    <property type="match status" value="1"/>
</dbReference>
<dbReference type="PANTHER" id="PTHR43706:SF50">
    <property type="entry name" value="NADH DEHYDROGENASE (UBIQUINONE)-RELATED"/>
    <property type="match status" value="1"/>
</dbReference>
<keyword evidence="9" id="KW-1133">Transmembrane helix</keyword>
<dbReference type="InterPro" id="IPR036188">
    <property type="entry name" value="FAD/NAD-bd_sf"/>
</dbReference>
<name>A0AA39V1D6_9LECA</name>
<dbReference type="SUPFAM" id="SSF51905">
    <property type="entry name" value="FAD/NAD(P)-binding domain"/>
    <property type="match status" value="2"/>
</dbReference>
<dbReference type="SUPFAM" id="SSF47473">
    <property type="entry name" value="EF-hand"/>
    <property type="match status" value="1"/>
</dbReference>
<evidence type="ECO:0000256" key="3">
    <source>
        <dbReference type="ARBA" id="ARBA00022630"/>
    </source>
</evidence>
<dbReference type="Proteomes" id="UP001166286">
    <property type="component" value="Unassembled WGS sequence"/>
</dbReference>
<keyword evidence="3" id="KW-0285">Flavoprotein</keyword>
<dbReference type="InterPro" id="IPR023753">
    <property type="entry name" value="FAD/NAD-binding_dom"/>
</dbReference>
<dbReference type="InterPro" id="IPR054585">
    <property type="entry name" value="NDH2-like_C"/>
</dbReference>
<evidence type="ECO:0000256" key="6">
    <source>
        <dbReference type="ARBA" id="ARBA00022946"/>
    </source>
</evidence>
<dbReference type="InterPro" id="IPR018247">
    <property type="entry name" value="EF_Hand_1_Ca_BS"/>
</dbReference>
<evidence type="ECO:0000256" key="1">
    <source>
        <dbReference type="ARBA" id="ARBA00004137"/>
    </source>
</evidence>
<evidence type="ECO:0000256" key="2">
    <source>
        <dbReference type="ARBA" id="ARBA00005272"/>
    </source>
</evidence>
<keyword evidence="4" id="KW-0274">FAD</keyword>
<evidence type="ECO:0000256" key="7">
    <source>
        <dbReference type="ARBA" id="ARBA00023002"/>
    </source>
</evidence>
<comment type="subcellular location">
    <subcellularLocation>
        <location evidence="1">Mitochondrion inner membrane</location>
        <topology evidence="1">Peripheral membrane protein</topology>
        <orientation evidence="1">Intermembrane side</orientation>
    </subcellularLocation>
</comment>
<dbReference type="Gene3D" id="3.50.50.100">
    <property type="match status" value="2"/>
</dbReference>
<dbReference type="InterPro" id="IPR045024">
    <property type="entry name" value="NDH-2"/>
</dbReference>
<dbReference type="InterPro" id="IPR002048">
    <property type="entry name" value="EF_hand_dom"/>
</dbReference>
<accession>A0AA39V1D6</accession>
<keyword evidence="9" id="KW-0472">Membrane</keyword>
<evidence type="ECO:0000256" key="4">
    <source>
        <dbReference type="ARBA" id="ARBA00022827"/>
    </source>
</evidence>
<organism evidence="11 12">
    <name type="scientific">Cladonia borealis</name>
    <dbReference type="NCBI Taxonomy" id="184061"/>
    <lineage>
        <taxon>Eukaryota</taxon>
        <taxon>Fungi</taxon>
        <taxon>Dikarya</taxon>
        <taxon>Ascomycota</taxon>
        <taxon>Pezizomycotina</taxon>
        <taxon>Lecanoromycetes</taxon>
        <taxon>OSLEUM clade</taxon>
        <taxon>Lecanoromycetidae</taxon>
        <taxon>Lecanorales</taxon>
        <taxon>Lecanorineae</taxon>
        <taxon>Cladoniaceae</taxon>
        <taxon>Cladonia</taxon>
    </lineage>
</organism>
<evidence type="ECO:0000256" key="8">
    <source>
        <dbReference type="ARBA" id="ARBA00023027"/>
    </source>
</evidence>
<feature type="domain" description="EF-hand" evidence="10">
    <location>
        <begin position="537"/>
        <end position="572"/>
    </location>
</feature>
<dbReference type="PANTHER" id="PTHR43706">
    <property type="entry name" value="NADH DEHYDROGENASE"/>
    <property type="match status" value="1"/>
</dbReference>
<gene>
    <name evidence="11" type="ORF">JMJ35_005286</name>
</gene>